<gene>
    <name evidence="7" type="ORF">TPSB3V08_LOCUS6824</name>
</gene>
<evidence type="ECO:0000256" key="5">
    <source>
        <dbReference type="SAM" id="Phobius"/>
    </source>
</evidence>
<dbReference type="InterPro" id="IPR023393">
    <property type="entry name" value="START-like_dom_sf"/>
</dbReference>
<evidence type="ECO:0000256" key="4">
    <source>
        <dbReference type="SAM" id="MobiDB-lite"/>
    </source>
</evidence>
<evidence type="ECO:0000313" key="7">
    <source>
        <dbReference type="EMBL" id="CAD7409407.1"/>
    </source>
</evidence>
<feature type="domain" description="START" evidence="6">
    <location>
        <begin position="248"/>
        <end position="394"/>
    </location>
</feature>
<dbReference type="AlphaFoldDB" id="A0A7R9D928"/>
<evidence type="ECO:0000256" key="1">
    <source>
        <dbReference type="ARBA" id="ARBA00004141"/>
    </source>
</evidence>
<evidence type="ECO:0000256" key="3">
    <source>
        <dbReference type="ARBA" id="ARBA00023136"/>
    </source>
</evidence>
<dbReference type="Pfam" id="PF10457">
    <property type="entry name" value="MENTAL"/>
    <property type="match status" value="1"/>
</dbReference>
<dbReference type="InterPro" id="IPR019498">
    <property type="entry name" value="MENTAL"/>
</dbReference>
<dbReference type="GO" id="GO:0140284">
    <property type="term" value="C:endoplasmic reticulum-endosome membrane contact site"/>
    <property type="evidence" value="ECO:0007669"/>
    <property type="project" value="TreeGrafter"/>
</dbReference>
<dbReference type="SUPFAM" id="SSF55961">
    <property type="entry name" value="Bet v1-like"/>
    <property type="match status" value="1"/>
</dbReference>
<dbReference type="PANTHER" id="PTHR46121">
    <property type="entry name" value="STEROIDOGENIC ACUTE REGULATORY PROTEIN-LIKE"/>
    <property type="match status" value="1"/>
</dbReference>
<dbReference type="SMART" id="SM00234">
    <property type="entry name" value="START"/>
    <property type="match status" value="1"/>
</dbReference>
<dbReference type="PANTHER" id="PTHR46121:SF4">
    <property type="entry name" value="STEROIDOGENIC ACUTE REGULATORY PROTEIN-LIKE"/>
    <property type="match status" value="1"/>
</dbReference>
<dbReference type="GO" id="GO:0008289">
    <property type="term" value="F:lipid binding"/>
    <property type="evidence" value="ECO:0007669"/>
    <property type="project" value="InterPro"/>
</dbReference>
<name>A0A7R9D928_TIMPO</name>
<dbReference type="EMBL" id="OD004149">
    <property type="protein sequence ID" value="CAD7409407.1"/>
    <property type="molecule type" value="Genomic_DNA"/>
</dbReference>
<dbReference type="PRINTS" id="PR00978">
    <property type="entry name" value="STARPROTEIN"/>
</dbReference>
<comment type="subcellular location">
    <subcellularLocation>
        <location evidence="1">Membrane</location>
        <topology evidence="1">Multi-pass membrane protein</topology>
    </subcellularLocation>
</comment>
<proteinExistence type="predicted"/>
<keyword evidence="5" id="KW-1133">Transmembrane helix</keyword>
<accession>A0A7R9D928</accession>
<dbReference type="GO" id="GO:0005789">
    <property type="term" value="C:endoplasmic reticulum membrane"/>
    <property type="evidence" value="ECO:0007669"/>
    <property type="project" value="TreeGrafter"/>
</dbReference>
<feature type="region of interest" description="Disordered" evidence="4">
    <location>
        <begin position="188"/>
        <end position="225"/>
    </location>
</feature>
<feature type="transmembrane region" description="Helical" evidence="5">
    <location>
        <begin position="123"/>
        <end position="140"/>
    </location>
</feature>
<evidence type="ECO:0000259" key="6">
    <source>
        <dbReference type="PROSITE" id="PS50848"/>
    </source>
</evidence>
<evidence type="ECO:0000256" key="2">
    <source>
        <dbReference type="ARBA" id="ARBA00022692"/>
    </source>
</evidence>
<organism evidence="7">
    <name type="scientific">Timema poppense</name>
    <name type="common">Walking stick</name>
    <dbReference type="NCBI Taxonomy" id="170557"/>
    <lineage>
        <taxon>Eukaryota</taxon>
        <taxon>Metazoa</taxon>
        <taxon>Ecdysozoa</taxon>
        <taxon>Arthropoda</taxon>
        <taxon>Hexapoda</taxon>
        <taxon>Insecta</taxon>
        <taxon>Pterygota</taxon>
        <taxon>Neoptera</taxon>
        <taxon>Polyneoptera</taxon>
        <taxon>Phasmatodea</taxon>
        <taxon>Timematodea</taxon>
        <taxon>Timematoidea</taxon>
        <taxon>Timematidae</taxon>
        <taxon>Timema</taxon>
    </lineage>
</organism>
<dbReference type="Pfam" id="PF01852">
    <property type="entry name" value="START"/>
    <property type="match status" value="1"/>
</dbReference>
<sequence length="398" mass="45006">MPAADHEIRAAAESLLNSSSSFHQRPSPTQLSHSMSINTRPDYLLPADLITGSRQSGRMSVVRRFFCLLVTFDLLFTSLMWLIALMMAAISRFTVLLLFYGVLSINHWCVIAWSIASQPVFQVLLILVSFIISWGEVWFLDFKVLPQEQQANDFLQASPLYAESERAPLLGNYLQGLTRHEDYNESVGNFYSPMDSPEGSDDERDPSGYKGEERTHHNKPLLSQEDQYRQDGIEALESPIDLPPKTLFAEMYHKIENVPSWNPTLKESRIIQVIDGHTDISYQVAAEGAGGIVSSRDFVNLRCWGMKGDCYVAAGVSVLHPDVPPCTNYIRGENGPTCWVFRPVAGHNDQCIVEWLLNTNLRGWIPQYVLDPALMAAMINYIVYLRKYLVRLQKEGTI</sequence>
<dbReference type="InterPro" id="IPR002913">
    <property type="entry name" value="START_lipid-bd_dom"/>
</dbReference>
<protein>
    <recommendedName>
        <fullName evidence="6">START domain-containing protein</fullName>
    </recommendedName>
</protein>
<feature type="compositionally biased region" description="Basic and acidic residues" evidence="4">
    <location>
        <begin position="205"/>
        <end position="215"/>
    </location>
</feature>
<dbReference type="InterPro" id="IPR051869">
    <property type="entry name" value="STARD3"/>
</dbReference>
<dbReference type="InterPro" id="IPR000799">
    <property type="entry name" value="StAR-like"/>
</dbReference>
<dbReference type="GO" id="GO:0005765">
    <property type="term" value="C:lysosomal membrane"/>
    <property type="evidence" value="ECO:0007669"/>
    <property type="project" value="TreeGrafter"/>
</dbReference>
<keyword evidence="3 5" id="KW-0472">Membrane</keyword>
<dbReference type="PROSITE" id="PS50848">
    <property type="entry name" value="START"/>
    <property type="match status" value="1"/>
</dbReference>
<dbReference type="Gene3D" id="3.30.530.20">
    <property type="match status" value="1"/>
</dbReference>
<reference evidence="7" key="1">
    <citation type="submission" date="2020-11" db="EMBL/GenBank/DDBJ databases">
        <authorList>
            <person name="Tran Van P."/>
        </authorList>
    </citation>
    <scope>NUCLEOTIDE SEQUENCE</scope>
</reference>
<keyword evidence="2 5" id="KW-0812">Transmembrane</keyword>
<dbReference type="GO" id="GO:0031902">
    <property type="term" value="C:late endosome membrane"/>
    <property type="evidence" value="ECO:0007669"/>
    <property type="project" value="TreeGrafter"/>
</dbReference>
<feature type="transmembrane region" description="Helical" evidence="5">
    <location>
        <begin position="96"/>
        <end position="116"/>
    </location>
</feature>
<dbReference type="GO" id="GO:0099044">
    <property type="term" value="P:vesicle tethering to endoplasmic reticulum"/>
    <property type="evidence" value="ECO:0007669"/>
    <property type="project" value="TreeGrafter"/>
</dbReference>
<feature type="transmembrane region" description="Helical" evidence="5">
    <location>
        <begin position="65"/>
        <end position="90"/>
    </location>
</feature>